<protein>
    <submittedName>
        <fullName evidence="1">Uncharacterized protein</fullName>
    </submittedName>
</protein>
<sequence length="153" mass="17725">MCCSKNDARLKIQTLEEILLLPMRVSNLGPVKTGSRHTKLIKVEQPDFLKHENFQCFVCASSLCQRVILETIRLQAAFTSLKPEFRNYSMNYLKCAQNMLSKICRNRKEEWMQLSEIKLFIPYIDYLALVKSSKEATKITELYVNSGKAVKLK</sequence>
<name>A0A9P0F9Y2_BEMTA</name>
<reference evidence="1" key="1">
    <citation type="submission" date="2021-12" db="EMBL/GenBank/DDBJ databases">
        <authorList>
            <person name="King R."/>
        </authorList>
    </citation>
    <scope>NUCLEOTIDE SEQUENCE</scope>
</reference>
<evidence type="ECO:0000313" key="2">
    <source>
        <dbReference type="Proteomes" id="UP001152759"/>
    </source>
</evidence>
<organism evidence="1 2">
    <name type="scientific">Bemisia tabaci</name>
    <name type="common">Sweetpotato whitefly</name>
    <name type="synonym">Aleurodes tabaci</name>
    <dbReference type="NCBI Taxonomy" id="7038"/>
    <lineage>
        <taxon>Eukaryota</taxon>
        <taxon>Metazoa</taxon>
        <taxon>Ecdysozoa</taxon>
        <taxon>Arthropoda</taxon>
        <taxon>Hexapoda</taxon>
        <taxon>Insecta</taxon>
        <taxon>Pterygota</taxon>
        <taxon>Neoptera</taxon>
        <taxon>Paraneoptera</taxon>
        <taxon>Hemiptera</taxon>
        <taxon>Sternorrhyncha</taxon>
        <taxon>Aleyrodoidea</taxon>
        <taxon>Aleyrodidae</taxon>
        <taxon>Aleyrodinae</taxon>
        <taxon>Bemisia</taxon>
    </lineage>
</organism>
<dbReference type="AlphaFoldDB" id="A0A9P0F9Y2"/>
<evidence type="ECO:0000313" key="1">
    <source>
        <dbReference type="EMBL" id="CAH0396081.1"/>
    </source>
</evidence>
<proteinExistence type="predicted"/>
<dbReference type="Proteomes" id="UP001152759">
    <property type="component" value="Chromosome 9"/>
</dbReference>
<keyword evidence="2" id="KW-1185">Reference proteome</keyword>
<gene>
    <name evidence="1" type="ORF">BEMITA_LOCUS14188</name>
</gene>
<dbReference type="EMBL" id="OU963870">
    <property type="protein sequence ID" value="CAH0396081.1"/>
    <property type="molecule type" value="Genomic_DNA"/>
</dbReference>
<accession>A0A9P0F9Y2</accession>